<keyword evidence="5 11" id="KW-0418">Kinase</keyword>
<dbReference type="PANTHER" id="PTHR32309:SF13">
    <property type="entry name" value="FERRIC ENTEROBACTIN TRANSPORT PROTEIN FEPE"/>
    <property type="match status" value="1"/>
</dbReference>
<comment type="catalytic activity">
    <reaction evidence="8">
        <text>L-tyrosyl-[protein] + ATP = O-phospho-L-tyrosyl-[protein] + ADP + H(+)</text>
        <dbReference type="Rhea" id="RHEA:10596"/>
        <dbReference type="Rhea" id="RHEA-COMP:10136"/>
        <dbReference type="Rhea" id="RHEA-COMP:20101"/>
        <dbReference type="ChEBI" id="CHEBI:15378"/>
        <dbReference type="ChEBI" id="CHEBI:30616"/>
        <dbReference type="ChEBI" id="CHEBI:46858"/>
        <dbReference type="ChEBI" id="CHEBI:61978"/>
        <dbReference type="ChEBI" id="CHEBI:456216"/>
        <dbReference type="EC" id="2.7.10.2"/>
    </reaction>
</comment>
<comment type="similarity">
    <text evidence="1">Belongs to the CpsD/CapB family.</text>
</comment>
<evidence type="ECO:0000256" key="2">
    <source>
        <dbReference type="ARBA" id="ARBA00011903"/>
    </source>
</evidence>
<dbReference type="Pfam" id="PF13614">
    <property type="entry name" value="AAA_31"/>
    <property type="match status" value="1"/>
</dbReference>
<keyword evidence="4" id="KW-0547">Nucleotide-binding</keyword>
<feature type="domain" description="AAA" evidence="10">
    <location>
        <begin position="45"/>
        <end position="173"/>
    </location>
</feature>
<evidence type="ECO:0000256" key="6">
    <source>
        <dbReference type="ARBA" id="ARBA00022840"/>
    </source>
</evidence>
<comment type="caution">
    <text evidence="11">The sequence shown here is derived from an EMBL/GenBank/DDBJ whole genome shotgun (WGS) entry which is preliminary data.</text>
</comment>
<evidence type="ECO:0000256" key="5">
    <source>
        <dbReference type="ARBA" id="ARBA00022777"/>
    </source>
</evidence>
<keyword evidence="7" id="KW-0829">Tyrosine-protein kinase</keyword>
<keyword evidence="3 11" id="KW-0808">Transferase</keyword>
<dbReference type="EC" id="2.7.10.2" evidence="2"/>
<dbReference type="InterPro" id="IPR027417">
    <property type="entry name" value="P-loop_NTPase"/>
</dbReference>
<keyword evidence="6" id="KW-0067">ATP-binding</keyword>
<feature type="compositionally biased region" description="Polar residues" evidence="9">
    <location>
        <begin position="275"/>
        <end position="295"/>
    </location>
</feature>
<evidence type="ECO:0000259" key="10">
    <source>
        <dbReference type="Pfam" id="PF13614"/>
    </source>
</evidence>
<dbReference type="InterPro" id="IPR050445">
    <property type="entry name" value="Bact_polysacc_biosynth/exp"/>
</dbReference>
<dbReference type="InterPro" id="IPR025669">
    <property type="entry name" value="AAA_dom"/>
</dbReference>
<evidence type="ECO:0000256" key="7">
    <source>
        <dbReference type="ARBA" id="ARBA00023137"/>
    </source>
</evidence>
<dbReference type="InterPro" id="IPR005702">
    <property type="entry name" value="Wzc-like_C"/>
</dbReference>
<feature type="region of interest" description="Disordered" evidence="9">
    <location>
        <begin position="223"/>
        <end position="295"/>
    </location>
</feature>
<evidence type="ECO:0000256" key="4">
    <source>
        <dbReference type="ARBA" id="ARBA00022741"/>
    </source>
</evidence>
<dbReference type="PANTHER" id="PTHR32309">
    <property type="entry name" value="TYROSINE-PROTEIN KINASE"/>
    <property type="match status" value="1"/>
</dbReference>
<evidence type="ECO:0000313" key="11">
    <source>
        <dbReference type="EMBL" id="MEQ2637164.1"/>
    </source>
</evidence>
<dbReference type="RefSeq" id="WP_349181577.1">
    <property type="nucleotide sequence ID" value="NZ_JBBNGS010000003.1"/>
</dbReference>
<evidence type="ECO:0000313" key="12">
    <source>
        <dbReference type="Proteomes" id="UP001478817"/>
    </source>
</evidence>
<sequence length="295" mass="32224">MAKKAQDDRVFIQNAVKTLATNIRFASVDNPVRSIVVTSSIPNEGKTTIATNLAQALASGGKAVLIVECDMRRRSLATALGAHARNGIYAVLSGQVELDDAVVRTSTRNVWFLDSEPHIPNPVDILGSKRFHSFIERLKDEYDYVVLDTPPLSAFIDAAVIGSIADGTLLVVRRNFVRREEVLSAYEQLKKAEANVLGTVLNYCEDKKSEYYYEYYSKDGKKLSKSGADADAPQLNTAPAQQTPRPRTTPAVPKSQPTTAPGLKPFPQGQPAASPDSTSQFLAQTGYSPRTYTEE</sequence>
<dbReference type="NCBIfam" id="TIGR01007">
    <property type="entry name" value="eps_fam"/>
    <property type="match status" value="1"/>
</dbReference>
<evidence type="ECO:0000256" key="9">
    <source>
        <dbReference type="SAM" id="MobiDB-lite"/>
    </source>
</evidence>
<dbReference type="Proteomes" id="UP001478817">
    <property type="component" value="Unassembled WGS sequence"/>
</dbReference>
<evidence type="ECO:0000256" key="1">
    <source>
        <dbReference type="ARBA" id="ARBA00007316"/>
    </source>
</evidence>
<evidence type="ECO:0000256" key="8">
    <source>
        <dbReference type="ARBA" id="ARBA00051245"/>
    </source>
</evidence>
<dbReference type="CDD" id="cd05387">
    <property type="entry name" value="BY-kinase"/>
    <property type="match status" value="1"/>
</dbReference>
<keyword evidence="12" id="KW-1185">Reference proteome</keyword>
<dbReference type="SUPFAM" id="SSF52540">
    <property type="entry name" value="P-loop containing nucleoside triphosphate hydrolases"/>
    <property type="match status" value="1"/>
</dbReference>
<dbReference type="Gene3D" id="3.40.50.300">
    <property type="entry name" value="P-loop containing nucleotide triphosphate hydrolases"/>
    <property type="match status" value="1"/>
</dbReference>
<feature type="compositionally biased region" description="Low complexity" evidence="9">
    <location>
        <begin position="237"/>
        <end position="251"/>
    </location>
</feature>
<proteinExistence type="inferred from homology"/>
<evidence type="ECO:0000256" key="3">
    <source>
        <dbReference type="ARBA" id="ARBA00022679"/>
    </source>
</evidence>
<reference evidence="11 12" key="1">
    <citation type="submission" date="2024-04" db="EMBL/GenBank/DDBJ databases">
        <title>Human intestinal bacterial collection.</title>
        <authorList>
            <person name="Pauvert C."/>
            <person name="Hitch T.C.A."/>
            <person name="Clavel T."/>
        </authorList>
    </citation>
    <scope>NUCLEOTIDE SEQUENCE [LARGE SCALE GENOMIC DNA]</scope>
    <source>
        <strain evidence="11 12">CLA-AA-H197</strain>
    </source>
</reference>
<organism evidence="11 12">
    <name type="scientific">Paratractidigestivibacter faecalis</name>
    <dbReference type="NCBI Taxonomy" id="2292441"/>
    <lineage>
        <taxon>Bacteria</taxon>
        <taxon>Bacillati</taxon>
        <taxon>Actinomycetota</taxon>
        <taxon>Coriobacteriia</taxon>
        <taxon>Coriobacteriales</taxon>
        <taxon>Atopobiaceae</taxon>
        <taxon>Paratractidigestivibacter</taxon>
    </lineage>
</organism>
<protein>
    <recommendedName>
        <fullName evidence="2">non-specific protein-tyrosine kinase</fullName>
        <ecNumber evidence="2">2.7.10.2</ecNumber>
    </recommendedName>
</protein>
<accession>A0ABV1IE46</accession>
<name>A0ABV1IE46_9ACTN</name>
<gene>
    <name evidence="11" type="ORF">AAAT05_02190</name>
</gene>
<dbReference type="GO" id="GO:0004715">
    <property type="term" value="F:non-membrane spanning protein tyrosine kinase activity"/>
    <property type="evidence" value="ECO:0007669"/>
    <property type="project" value="UniProtKB-EC"/>
</dbReference>
<dbReference type="EMBL" id="JBBNGS010000003">
    <property type="protein sequence ID" value="MEQ2637164.1"/>
    <property type="molecule type" value="Genomic_DNA"/>
</dbReference>